<dbReference type="Gene3D" id="1.10.357.10">
    <property type="entry name" value="Tetracycline Repressor, domain 2"/>
    <property type="match status" value="1"/>
</dbReference>
<dbReference type="EMBL" id="JACHNF010000001">
    <property type="protein sequence ID" value="MBB5978251.1"/>
    <property type="molecule type" value="Genomic_DNA"/>
</dbReference>
<protein>
    <submittedName>
        <fullName evidence="7">DNA-binding transcriptional regulator YhcF (GntR family)</fullName>
    </submittedName>
</protein>
<dbReference type="InterPro" id="IPR001647">
    <property type="entry name" value="HTH_TetR"/>
</dbReference>
<evidence type="ECO:0000313" key="7">
    <source>
        <dbReference type="EMBL" id="MBB5978251.1"/>
    </source>
</evidence>
<feature type="DNA-binding region" description="H-T-H motif" evidence="4">
    <location>
        <begin position="105"/>
        <end position="124"/>
    </location>
</feature>
<dbReference type="InterPro" id="IPR050109">
    <property type="entry name" value="HTH-type_TetR-like_transc_reg"/>
</dbReference>
<dbReference type="PROSITE" id="PS50949">
    <property type="entry name" value="HTH_GNTR"/>
    <property type="match status" value="1"/>
</dbReference>
<evidence type="ECO:0000259" key="5">
    <source>
        <dbReference type="PROSITE" id="PS50949"/>
    </source>
</evidence>
<dbReference type="Gene3D" id="1.10.10.60">
    <property type="entry name" value="Homeodomain-like"/>
    <property type="match status" value="1"/>
</dbReference>
<dbReference type="InterPro" id="IPR009057">
    <property type="entry name" value="Homeodomain-like_sf"/>
</dbReference>
<gene>
    <name evidence="7" type="ORF">HDA44_001592</name>
</gene>
<evidence type="ECO:0000256" key="2">
    <source>
        <dbReference type="ARBA" id="ARBA00023125"/>
    </source>
</evidence>
<dbReference type="InterPro" id="IPR004111">
    <property type="entry name" value="Repressor_TetR_C"/>
</dbReference>
<proteinExistence type="predicted"/>
<dbReference type="InterPro" id="IPR036271">
    <property type="entry name" value="Tet_transcr_reg_TetR-rel_C_sf"/>
</dbReference>
<dbReference type="PROSITE" id="PS50977">
    <property type="entry name" value="HTH_TETR_2"/>
    <property type="match status" value="1"/>
</dbReference>
<dbReference type="GO" id="GO:0045892">
    <property type="term" value="P:negative regulation of DNA-templated transcription"/>
    <property type="evidence" value="ECO:0007669"/>
    <property type="project" value="InterPro"/>
</dbReference>
<dbReference type="Gene3D" id="1.10.10.10">
    <property type="entry name" value="Winged helix-like DNA-binding domain superfamily/Winged helix DNA-binding domain"/>
    <property type="match status" value="1"/>
</dbReference>
<organism evidence="7 8">
    <name type="scientific">Kribbella solani</name>
    <dbReference type="NCBI Taxonomy" id="236067"/>
    <lineage>
        <taxon>Bacteria</taxon>
        <taxon>Bacillati</taxon>
        <taxon>Actinomycetota</taxon>
        <taxon>Actinomycetes</taxon>
        <taxon>Propionibacteriales</taxon>
        <taxon>Kribbellaceae</taxon>
        <taxon>Kribbella</taxon>
    </lineage>
</organism>
<dbReference type="Pfam" id="PF00392">
    <property type="entry name" value="GntR"/>
    <property type="match status" value="1"/>
</dbReference>
<dbReference type="SMART" id="SM00345">
    <property type="entry name" value="HTH_GNTR"/>
    <property type="match status" value="1"/>
</dbReference>
<keyword evidence="3" id="KW-0804">Transcription</keyword>
<dbReference type="GO" id="GO:0000976">
    <property type="term" value="F:transcription cis-regulatory region binding"/>
    <property type="evidence" value="ECO:0007669"/>
    <property type="project" value="TreeGrafter"/>
</dbReference>
<reference evidence="7 8" key="1">
    <citation type="submission" date="2020-08" db="EMBL/GenBank/DDBJ databases">
        <title>Sequencing the genomes of 1000 actinobacteria strains.</title>
        <authorList>
            <person name="Klenk H.-P."/>
        </authorList>
    </citation>
    <scope>NUCLEOTIDE SEQUENCE [LARGE SCALE GENOMIC DNA]</scope>
    <source>
        <strain evidence="7 8">DSM 17294</strain>
    </source>
</reference>
<keyword evidence="8" id="KW-1185">Reference proteome</keyword>
<dbReference type="InterPro" id="IPR000524">
    <property type="entry name" value="Tscrpt_reg_HTH_GntR"/>
</dbReference>
<dbReference type="PANTHER" id="PTHR30055:SF151">
    <property type="entry name" value="TRANSCRIPTIONAL REGULATORY PROTEIN"/>
    <property type="match status" value="1"/>
</dbReference>
<dbReference type="Proteomes" id="UP000558997">
    <property type="component" value="Unassembled WGS sequence"/>
</dbReference>
<dbReference type="SUPFAM" id="SSF46689">
    <property type="entry name" value="Homeodomain-like"/>
    <property type="match status" value="1"/>
</dbReference>
<dbReference type="SUPFAM" id="SSF48498">
    <property type="entry name" value="Tetracyclin repressor-like, C-terminal domain"/>
    <property type="match status" value="1"/>
</dbReference>
<dbReference type="CDD" id="cd07377">
    <property type="entry name" value="WHTH_GntR"/>
    <property type="match status" value="1"/>
</dbReference>
<name>A0A841DK27_9ACTN</name>
<dbReference type="GO" id="GO:0003700">
    <property type="term" value="F:DNA-binding transcription factor activity"/>
    <property type="evidence" value="ECO:0007669"/>
    <property type="project" value="InterPro"/>
</dbReference>
<dbReference type="Pfam" id="PF02909">
    <property type="entry name" value="TetR_C_1"/>
    <property type="match status" value="1"/>
</dbReference>
<dbReference type="InterPro" id="IPR036390">
    <property type="entry name" value="WH_DNA-bd_sf"/>
</dbReference>
<dbReference type="InterPro" id="IPR036388">
    <property type="entry name" value="WH-like_DNA-bd_sf"/>
</dbReference>
<dbReference type="SUPFAM" id="SSF46785">
    <property type="entry name" value="Winged helix' DNA-binding domain"/>
    <property type="match status" value="1"/>
</dbReference>
<feature type="domain" description="HTH tetR-type" evidence="6">
    <location>
        <begin position="82"/>
        <end position="142"/>
    </location>
</feature>
<dbReference type="Pfam" id="PF00440">
    <property type="entry name" value="TetR_N"/>
    <property type="match status" value="1"/>
</dbReference>
<evidence type="ECO:0000256" key="4">
    <source>
        <dbReference type="PROSITE-ProRule" id="PRU00335"/>
    </source>
</evidence>
<comment type="caution">
    <text evidence="7">The sequence shown here is derived from an EMBL/GenBank/DDBJ whole genome shotgun (WGS) entry which is preliminary data.</text>
</comment>
<evidence type="ECO:0000256" key="1">
    <source>
        <dbReference type="ARBA" id="ARBA00023015"/>
    </source>
</evidence>
<keyword evidence="2 4" id="KW-0238">DNA-binding</keyword>
<evidence type="ECO:0000259" key="6">
    <source>
        <dbReference type="PROSITE" id="PS50977"/>
    </source>
</evidence>
<evidence type="ECO:0000256" key="3">
    <source>
        <dbReference type="ARBA" id="ARBA00023163"/>
    </source>
</evidence>
<evidence type="ECO:0000313" key="8">
    <source>
        <dbReference type="Proteomes" id="UP000558997"/>
    </source>
</evidence>
<keyword evidence="1" id="KW-0805">Transcription regulation</keyword>
<feature type="domain" description="HTH gntR-type" evidence="5">
    <location>
        <begin position="2"/>
        <end position="70"/>
    </location>
</feature>
<dbReference type="RefSeq" id="WP_184832568.1">
    <property type="nucleotide sequence ID" value="NZ_BAAAVN010000004.1"/>
</dbReference>
<sequence length="298" mass="32589">MEAPYEVVAREVRMLILSGELRPGERVPSVREISRRWGIAIATATKVIAALRDAGLVESKVGSGTVVAAPRRPPARREGRAVLTKGQVLRAAVLVADGEGVQAVSMRRVAVELGVGTMSLYRHVQSKDELLTEMVDAVFGEYELPDPGPAGWRPKLELIARRQWELCRRHLWLAATVSFTRPLLVPNLTAQTEWTLRAIDGLGLPTEVCVREALSLHGLVIAAARAMADEVEAEQETGVSLDRWWLDKQRRADALLADGRFPLLAAVPGDAVADLSELFEYSLARHLDGVEVLVSRSG</sequence>
<dbReference type="PANTHER" id="PTHR30055">
    <property type="entry name" value="HTH-TYPE TRANSCRIPTIONAL REGULATOR RUTR"/>
    <property type="match status" value="1"/>
</dbReference>
<dbReference type="AlphaFoldDB" id="A0A841DK27"/>
<accession>A0A841DK27</accession>